<dbReference type="InterPro" id="IPR021497">
    <property type="entry name" value="GTA_holin_3TM"/>
</dbReference>
<gene>
    <name evidence="2" type="ORF">ORQ98_29160</name>
</gene>
<feature type="transmembrane region" description="Helical" evidence="1">
    <location>
        <begin position="84"/>
        <end position="105"/>
    </location>
</feature>
<evidence type="ECO:0000313" key="3">
    <source>
        <dbReference type="Proteomes" id="UP001528823"/>
    </source>
</evidence>
<keyword evidence="1" id="KW-1133">Transmembrane helix</keyword>
<dbReference type="EMBL" id="JAPMOU010000123">
    <property type="protein sequence ID" value="MDE1466030.1"/>
    <property type="molecule type" value="Genomic_DNA"/>
</dbReference>
<feature type="transmembrane region" description="Helical" evidence="1">
    <location>
        <begin position="120"/>
        <end position="137"/>
    </location>
</feature>
<accession>A0ABT5UI07</accession>
<sequence length="161" mass="18209">MSWLTNIFSNGISSAIGKAGELIDNFHLSEEEKQQFTLEMQKILNARDNAIEKTIQQEIESREKVMVTELNQGDNYTKRARPSVVYFGLAIISVNYIVVPLLIYLSGKPQVQPFSLPTEFWLAWSGVVSTWSIGRSVEKTKGFNKYTKGITGSKHYSLLND</sequence>
<organism evidence="2 3">
    <name type="scientific">Spartinivicinus poritis</name>
    <dbReference type="NCBI Taxonomy" id="2994640"/>
    <lineage>
        <taxon>Bacteria</taxon>
        <taxon>Pseudomonadati</taxon>
        <taxon>Pseudomonadota</taxon>
        <taxon>Gammaproteobacteria</taxon>
        <taxon>Oceanospirillales</taxon>
        <taxon>Zooshikellaceae</taxon>
        <taxon>Spartinivicinus</taxon>
    </lineage>
</organism>
<dbReference type="Proteomes" id="UP001528823">
    <property type="component" value="Unassembled WGS sequence"/>
</dbReference>
<evidence type="ECO:0000313" key="2">
    <source>
        <dbReference type="EMBL" id="MDE1466030.1"/>
    </source>
</evidence>
<evidence type="ECO:0000256" key="1">
    <source>
        <dbReference type="SAM" id="Phobius"/>
    </source>
</evidence>
<keyword evidence="3" id="KW-1185">Reference proteome</keyword>
<name>A0ABT5UI07_9GAMM</name>
<dbReference type="Pfam" id="PF11351">
    <property type="entry name" value="GTA_holin_3TM"/>
    <property type="match status" value="1"/>
</dbReference>
<proteinExistence type="predicted"/>
<keyword evidence="1" id="KW-0812">Transmembrane</keyword>
<reference evidence="2 3" key="1">
    <citation type="submission" date="2022-11" db="EMBL/GenBank/DDBJ databases">
        <title>Spartinivicinus poritis sp. nov., isolated from scleractinian coral Porites lutea.</title>
        <authorList>
            <person name="Zhang G."/>
            <person name="Cai L."/>
            <person name="Wei Q."/>
        </authorList>
    </citation>
    <scope>NUCLEOTIDE SEQUENCE [LARGE SCALE GENOMIC DNA]</scope>
    <source>
        <strain evidence="2 3">A2-2</strain>
    </source>
</reference>
<dbReference type="RefSeq" id="WP_274692326.1">
    <property type="nucleotide sequence ID" value="NZ_JAPMOU010000123.1"/>
</dbReference>
<protein>
    <submittedName>
        <fullName evidence="2">3TM-type holin</fullName>
    </submittedName>
</protein>
<keyword evidence="1" id="KW-0472">Membrane</keyword>
<comment type="caution">
    <text evidence="2">The sequence shown here is derived from an EMBL/GenBank/DDBJ whole genome shotgun (WGS) entry which is preliminary data.</text>
</comment>